<gene>
    <name evidence="2" type="ORF">WAE96_06520</name>
</gene>
<keyword evidence="1" id="KW-0378">Hydrolase</keyword>
<organism evidence="2 3">
    <name type="scientific">Pseudoalteromonas spongiae</name>
    <dbReference type="NCBI Taxonomy" id="298657"/>
    <lineage>
        <taxon>Bacteria</taxon>
        <taxon>Pseudomonadati</taxon>
        <taxon>Pseudomonadota</taxon>
        <taxon>Gammaproteobacteria</taxon>
        <taxon>Alteromonadales</taxon>
        <taxon>Pseudoalteromonadaceae</taxon>
        <taxon>Pseudoalteromonas</taxon>
    </lineage>
</organism>
<evidence type="ECO:0000256" key="1">
    <source>
        <dbReference type="ARBA" id="ARBA00022801"/>
    </source>
</evidence>
<evidence type="ECO:0000313" key="3">
    <source>
        <dbReference type="Proteomes" id="UP001382455"/>
    </source>
</evidence>
<dbReference type="Pfam" id="PF04371">
    <property type="entry name" value="PAD_porph"/>
    <property type="match status" value="1"/>
</dbReference>
<dbReference type="PANTHER" id="PTHR31377">
    <property type="entry name" value="AGMATINE DEIMINASE-RELATED"/>
    <property type="match status" value="1"/>
</dbReference>
<comment type="caution">
    <text evidence="2">The sequence shown here is derived from an EMBL/GenBank/DDBJ whole genome shotgun (WGS) entry which is preliminary data.</text>
</comment>
<proteinExistence type="predicted"/>
<dbReference type="EMBL" id="JBAWKS010000001">
    <property type="protein sequence ID" value="MEI4549353.1"/>
    <property type="molecule type" value="Genomic_DNA"/>
</dbReference>
<sequence length="345" mass="38282">MNTVFPAEWALQDAVLLTWPHKDTDWADILPQVELTYLAIAKEILSQQALVIVAHNDALKQHISTLFHSNDLPLDKVHFVVCPTNDTWARDHGPISTYRGDTLHALDFTFNGWGNKFQSELDNAINQQLFNTVLANGASSQKVPLALEGGGIESDGNGTLLTTSECLLNDNRENNLSKAQLEAKLTELLGVNHFLWLDHGYLAGDDTDSHIDTLVRFAPNDALVYVSCPDQNDEHFQALDAMAKQLQTFTTKSGEPYTLHALPWPNAKYDNDGERLPATYANYLIINNKVLVPTYQDANDQAALDVIAAAYPQHQVVGIDCLPLIHQFGSLHCITMQLPNGFLRS</sequence>
<dbReference type="Proteomes" id="UP001382455">
    <property type="component" value="Unassembled WGS sequence"/>
</dbReference>
<reference evidence="2 3" key="1">
    <citation type="submission" date="2023-12" db="EMBL/GenBank/DDBJ databases">
        <title>Friends and Foes: Symbiotic and Algicidal bacterial influence on Karenia brevis blooms.</title>
        <authorList>
            <person name="Fei C."/>
            <person name="Mohamed A.R."/>
            <person name="Booker A."/>
            <person name="Arshad M."/>
            <person name="Klass S."/>
            <person name="Ahn S."/>
            <person name="Gilbert P.M."/>
            <person name="Heil C.A."/>
            <person name="Martinez J.M."/>
            <person name="Amin S.A."/>
        </authorList>
    </citation>
    <scope>NUCLEOTIDE SEQUENCE [LARGE SCALE GENOMIC DNA]</scope>
    <source>
        <strain evidence="2 3">CE15</strain>
    </source>
</reference>
<evidence type="ECO:0000313" key="2">
    <source>
        <dbReference type="EMBL" id="MEI4549353.1"/>
    </source>
</evidence>
<dbReference type="PANTHER" id="PTHR31377:SF0">
    <property type="entry name" value="AGMATINE DEIMINASE-RELATED"/>
    <property type="match status" value="1"/>
</dbReference>
<dbReference type="InterPro" id="IPR007466">
    <property type="entry name" value="Peptidyl-Arg-deiminase_porph"/>
</dbReference>
<name>A0ABU8EQW0_9GAMM</name>
<protein>
    <submittedName>
        <fullName evidence="2">Agmatine deiminase family protein</fullName>
    </submittedName>
</protein>
<dbReference type="Gene3D" id="3.75.10.10">
    <property type="entry name" value="L-arginine/glycine Amidinotransferase, Chain A"/>
    <property type="match status" value="1"/>
</dbReference>
<keyword evidence="3" id="KW-1185">Reference proteome</keyword>
<dbReference type="RefSeq" id="WP_336434929.1">
    <property type="nucleotide sequence ID" value="NZ_JBAWKS010000001.1"/>
</dbReference>
<dbReference type="SUPFAM" id="SSF55909">
    <property type="entry name" value="Pentein"/>
    <property type="match status" value="1"/>
</dbReference>
<accession>A0ABU8EQW0</accession>